<dbReference type="STRING" id="1075090.GOAMR_24_00560"/>
<evidence type="ECO:0000256" key="2">
    <source>
        <dbReference type="SAM" id="Phobius"/>
    </source>
</evidence>
<feature type="region of interest" description="Disordered" evidence="1">
    <location>
        <begin position="105"/>
        <end position="136"/>
    </location>
</feature>
<proteinExistence type="predicted"/>
<feature type="compositionally biased region" description="Low complexity" evidence="1">
    <location>
        <begin position="347"/>
        <end position="358"/>
    </location>
</feature>
<reference evidence="3 4" key="1">
    <citation type="submission" date="2011-11" db="EMBL/GenBank/DDBJ databases">
        <title>Whole genome shotgun sequence of Gordonia amarae NBRC 15530.</title>
        <authorList>
            <person name="Takarada H."/>
            <person name="Hosoyama A."/>
            <person name="Tsuchikane K."/>
            <person name="Katsumata H."/>
            <person name="Yamazaki S."/>
            <person name="Fujita N."/>
        </authorList>
    </citation>
    <scope>NUCLEOTIDE SEQUENCE [LARGE SCALE GENOMIC DNA]</scope>
    <source>
        <strain evidence="3 4">NBRC 15530</strain>
    </source>
</reference>
<evidence type="ECO:0000313" key="3">
    <source>
        <dbReference type="EMBL" id="GAB04931.1"/>
    </source>
</evidence>
<organism evidence="3 4">
    <name type="scientific">Gordonia amarae NBRC 15530</name>
    <dbReference type="NCBI Taxonomy" id="1075090"/>
    <lineage>
        <taxon>Bacteria</taxon>
        <taxon>Bacillati</taxon>
        <taxon>Actinomycetota</taxon>
        <taxon>Actinomycetes</taxon>
        <taxon>Mycobacteriales</taxon>
        <taxon>Gordoniaceae</taxon>
        <taxon>Gordonia</taxon>
    </lineage>
</organism>
<feature type="region of interest" description="Disordered" evidence="1">
    <location>
        <begin position="343"/>
        <end position="374"/>
    </location>
</feature>
<dbReference type="EMBL" id="BAED01000024">
    <property type="protein sequence ID" value="GAB04931.1"/>
    <property type="molecule type" value="Genomic_DNA"/>
</dbReference>
<keyword evidence="4" id="KW-1185">Reference proteome</keyword>
<dbReference type="InterPro" id="IPR021424">
    <property type="entry name" value="PorA"/>
</dbReference>
<comment type="caution">
    <text evidence="3">The sequence shown here is derived from an EMBL/GenBank/DDBJ whole genome shotgun (WGS) entry which is preliminary data.</text>
</comment>
<keyword evidence="2" id="KW-1133">Transmembrane helix</keyword>
<evidence type="ECO:0000313" key="4">
    <source>
        <dbReference type="Proteomes" id="UP000006023"/>
    </source>
</evidence>
<feature type="transmembrane region" description="Helical" evidence="2">
    <location>
        <begin position="21"/>
        <end position="43"/>
    </location>
</feature>
<dbReference type="AlphaFoldDB" id="G7GMV6"/>
<sequence length="374" mass="39380">MSPNLNMEVKSMRTRKWPIALTALGVLLVVAVFIVSFVVTPAITKLPSDTDRTAVLSGTMQVPDPTNPTAMVSRPVEVERTIKSEKVAGNDALVSVTTRAFSVPRSESEKPLSETSLNFGIDRKRYGQSDAPGGGEVTDQQGASVFAFPKDPARDGQTFYDTTLAKAVPLTYEGNKDISGRENLTFKASNTGPVGDQALAGRLYAALGQRFGTDGKSIPAVVLAKMGVPEAILKQFGPSLPVSLVATSDVTIDADKNLGLFTALEQGVKVVAAIGDSTKPLTRMPLQILNVSANDDTVADTIATLKDAESMLRALTLWIPLALGVLGLILIVGAAVLWRRGSGAAPDSSNESTDSTNSKAGVEPSIRRPRAACS</sequence>
<protein>
    <recommendedName>
        <fullName evidence="5">DUF3068 domain-containing protein</fullName>
    </recommendedName>
</protein>
<dbReference type="eggNOG" id="ENOG502ZVG4">
    <property type="taxonomic scope" value="Bacteria"/>
</dbReference>
<evidence type="ECO:0000256" key="1">
    <source>
        <dbReference type="SAM" id="MobiDB-lite"/>
    </source>
</evidence>
<dbReference type="RefSeq" id="WP_005184942.1">
    <property type="nucleotide sequence ID" value="NZ_BAED01000024.1"/>
</dbReference>
<name>G7GMV6_9ACTN</name>
<keyword evidence="2" id="KW-0812">Transmembrane</keyword>
<dbReference type="Proteomes" id="UP000006023">
    <property type="component" value="Unassembled WGS sequence"/>
</dbReference>
<keyword evidence="2" id="KW-0472">Membrane</keyword>
<feature type="transmembrane region" description="Helical" evidence="2">
    <location>
        <begin position="317"/>
        <end position="338"/>
    </location>
</feature>
<dbReference type="Pfam" id="PF11271">
    <property type="entry name" value="PorA"/>
    <property type="match status" value="1"/>
</dbReference>
<gene>
    <name evidence="3" type="ORF">GOAMR_24_00560</name>
</gene>
<evidence type="ECO:0008006" key="5">
    <source>
        <dbReference type="Google" id="ProtNLM"/>
    </source>
</evidence>
<accession>G7GMV6</accession>